<feature type="signal peptide" evidence="1">
    <location>
        <begin position="1"/>
        <end position="20"/>
    </location>
</feature>
<accession>A0A7E4VJD9</accession>
<reference evidence="3" key="2">
    <citation type="submission" date="2020-10" db="UniProtKB">
        <authorList>
            <consortium name="WormBaseParasite"/>
        </authorList>
    </citation>
    <scope>IDENTIFICATION</scope>
</reference>
<reference evidence="2" key="1">
    <citation type="journal article" date="2013" name="Genetics">
        <title>The draft genome and transcriptome of Panagrellus redivivus are shaped by the harsh demands of a free-living lifestyle.</title>
        <authorList>
            <person name="Srinivasan J."/>
            <person name="Dillman A.R."/>
            <person name="Macchietto M.G."/>
            <person name="Heikkinen L."/>
            <person name="Lakso M."/>
            <person name="Fracchia K.M."/>
            <person name="Antoshechkin I."/>
            <person name="Mortazavi A."/>
            <person name="Wong G."/>
            <person name="Sternberg P.W."/>
        </authorList>
    </citation>
    <scope>NUCLEOTIDE SEQUENCE [LARGE SCALE GENOMIC DNA]</scope>
    <source>
        <strain evidence="2">MT8872</strain>
    </source>
</reference>
<organism evidence="2 3">
    <name type="scientific">Panagrellus redivivus</name>
    <name type="common">Microworm</name>
    <dbReference type="NCBI Taxonomy" id="6233"/>
    <lineage>
        <taxon>Eukaryota</taxon>
        <taxon>Metazoa</taxon>
        <taxon>Ecdysozoa</taxon>
        <taxon>Nematoda</taxon>
        <taxon>Chromadorea</taxon>
        <taxon>Rhabditida</taxon>
        <taxon>Tylenchina</taxon>
        <taxon>Panagrolaimomorpha</taxon>
        <taxon>Panagrolaimoidea</taxon>
        <taxon>Panagrolaimidae</taxon>
        <taxon>Panagrellus</taxon>
    </lineage>
</organism>
<dbReference type="AlphaFoldDB" id="A0A7E4VJD9"/>
<protein>
    <submittedName>
        <fullName evidence="3">Secreted protein</fullName>
    </submittedName>
</protein>
<sequence>MNVLTGILVIFLLHTIDSQAVVNCTGFIPLKRMTITPEADQTRMMNLMKVIYNPNSTLTQDQKDVMVTELISTLSCETQVGKSSF</sequence>
<dbReference type="WBParaSite" id="Pan_g21802.t1">
    <property type="protein sequence ID" value="Pan_g21802.t1"/>
    <property type="gene ID" value="Pan_g21802"/>
</dbReference>
<keyword evidence="2" id="KW-1185">Reference proteome</keyword>
<keyword evidence="1" id="KW-0732">Signal</keyword>
<dbReference type="Proteomes" id="UP000492821">
    <property type="component" value="Unassembled WGS sequence"/>
</dbReference>
<name>A0A7E4VJD9_PANRE</name>
<evidence type="ECO:0000313" key="2">
    <source>
        <dbReference type="Proteomes" id="UP000492821"/>
    </source>
</evidence>
<evidence type="ECO:0000313" key="3">
    <source>
        <dbReference type="WBParaSite" id="Pan_g21802.t1"/>
    </source>
</evidence>
<feature type="chain" id="PRO_5028866496" evidence="1">
    <location>
        <begin position="21"/>
        <end position="85"/>
    </location>
</feature>
<evidence type="ECO:0000256" key="1">
    <source>
        <dbReference type="SAM" id="SignalP"/>
    </source>
</evidence>
<proteinExistence type="predicted"/>